<evidence type="ECO:0000313" key="3">
    <source>
        <dbReference type="Proteomes" id="UP000467236"/>
    </source>
</evidence>
<evidence type="ECO:0000256" key="1">
    <source>
        <dbReference type="SAM" id="MobiDB-lite"/>
    </source>
</evidence>
<reference evidence="2 3" key="1">
    <citation type="journal article" date="2019" name="Emerg. Microbes Infect.">
        <title>Comprehensive subspecies identification of 175 nontuberculous mycobacteria species based on 7547 genomic profiles.</title>
        <authorList>
            <person name="Matsumoto Y."/>
            <person name="Kinjo T."/>
            <person name="Motooka D."/>
            <person name="Nabeya D."/>
            <person name="Jung N."/>
            <person name="Uechi K."/>
            <person name="Horii T."/>
            <person name="Iida T."/>
            <person name="Fujita J."/>
            <person name="Nakamura S."/>
        </authorList>
    </citation>
    <scope>NUCLEOTIDE SEQUENCE [LARGE SCALE GENOMIC DNA]</scope>
    <source>
        <strain evidence="2 3">JCM 14233</strain>
    </source>
</reference>
<gene>
    <name evidence="2" type="ORF">MSHI_41020</name>
</gene>
<organism evidence="2 3">
    <name type="scientific">Mycobacterium shinjukuense</name>
    <dbReference type="NCBI Taxonomy" id="398694"/>
    <lineage>
        <taxon>Bacteria</taxon>
        <taxon>Bacillati</taxon>
        <taxon>Actinomycetota</taxon>
        <taxon>Actinomycetes</taxon>
        <taxon>Mycobacteriales</taxon>
        <taxon>Mycobacteriaceae</taxon>
        <taxon>Mycobacterium</taxon>
    </lineage>
</organism>
<accession>A0A7I7MVQ1</accession>
<dbReference type="AlphaFoldDB" id="A0A7I7MVQ1"/>
<dbReference type="Proteomes" id="UP000467236">
    <property type="component" value="Chromosome"/>
</dbReference>
<sequence length="55" mass="5959">MGGPAFARDADTTHVCQREGGSYEPDISDLDRIAAARGNPHRDTEPTLWTPHIGV</sequence>
<dbReference type="KEGG" id="mshj:MSHI_41020"/>
<proteinExistence type="predicted"/>
<name>A0A7I7MVQ1_9MYCO</name>
<evidence type="ECO:0000313" key="2">
    <source>
        <dbReference type="EMBL" id="BBX76196.1"/>
    </source>
</evidence>
<protein>
    <submittedName>
        <fullName evidence="2">Uncharacterized protein</fullName>
    </submittedName>
</protein>
<dbReference type="EMBL" id="AP022575">
    <property type="protein sequence ID" value="BBX76196.1"/>
    <property type="molecule type" value="Genomic_DNA"/>
</dbReference>
<keyword evidence="3" id="KW-1185">Reference proteome</keyword>
<feature type="region of interest" description="Disordered" evidence="1">
    <location>
        <begin position="1"/>
        <end position="26"/>
    </location>
</feature>